<dbReference type="Proteomes" id="UP000178449">
    <property type="component" value="Unassembled WGS sequence"/>
</dbReference>
<evidence type="ECO:0000256" key="1">
    <source>
        <dbReference type="SAM" id="Phobius"/>
    </source>
</evidence>
<gene>
    <name evidence="2" type="ORF">A2527_06070</name>
</gene>
<reference evidence="2 3" key="1">
    <citation type="journal article" date="2016" name="Nat. Commun.">
        <title>Thousands of microbial genomes shed light on interconnected biogeochemical processes in an aquifer system.</title>
        <authorList>
            <person name="Anantharaman K."/>
            <person name="Brown C.T."/>
            <person name="Hug L.A."/>
            <person name="Sharon I."/>
            <person name="Castelle C.J."/>
            <person name="Probst A.J."/>
            <person name="Thomas B.C."/>
            <person name="Singh A."/>
            <person name="Wilkins M.J."/>
            <person name="Karaoz U."/>
            <person name="Brodie E.L."/>
            <person name="Williams K.H."/>
            <person name="Hubbard S.S."/>
            <person name="Banfield J.F."/>
        </authorList>
    </citation>
    <scope>NUCLEOTIDE SEQUENCE [LARGE SCALE GENOMIC DNA]</scope>
</reference>
<keyword evidence="1" id="KW-0812">Transmembrane</keyword>
<keyword evidence="1" id="KW-0472">Membrane</keyword>
<organism evidence="2 3">
    <name type="scientific">Candidatus Lambdaproteobacteria bacterium RIFOXYD2_FULL_50_16</name>
    <dbReference type="NCBI Taxonomy" id="1817772"/>
    <lineage>
        <taxon>Bacteria</taxon>
        <taxon>Pseudomonadati</taxon>
        <taxon>Pseudomonadota</taxon>
        <taxon>Candidatus Lambdaproteobacteria</taxon>
    </lineage>
</organism>
<sequence length="165" mass="19065">MMRQALVLVAYRSSVRQLSRWGLTLLLLLGYGTALGLRHFGVSMAFERVELVSLHRAFGILLVGLLLVLTYDRVQSGRPLKPDFKNATPSEWVDIGFFTGLGLIAVVGLLLHLKTRLGWHAWPDLAEIKLAHELMVWFFPTLILVRYYLWLTRWFKRVIAYLREN</sequence>
<dbReference type="STRING" id="1817772.A2527_06070"/>
<feature type="transmembrane region" description="Helical" evidence="1">
    <location>
        <begin position="134"/>
        <end position="151"/>
    </location>
</feature>
<protein>
    <recommendedName>
        <fullName evidence="4">Cytochrome b561 bacterial/Ni-hydrogenase domain-containing protein</fullName>
    </recommendedName>
</protein>
<proteinExistence type="predicted"/>
<name>A0A1F6G9G9_9PROT</name>
<comment type="caution">
    <text evidence="2">The sequence shown here is derived from an EMBL/GenBank/DDBJ whole genome shotgun (WGS) entry which is preliminary data.</text>
</comment>
<evidence type="ECO:0000313" key="3">
    <source>
        <dbReference type="Proteomes" id="UP000178449"/>
    </source>
</evidence>
<feature type="transmembrane region" description="Helical" evidence="1">
    <location>
        <begin position="53"/>
        <end position="71"/>
    </location>
</feature>
<accession>A0A1F6G9G9</accession>
<dbReference type="EMBL" id="MFNE01000035">
    <property type="protein sequence ID" value="OGG94761.1"/>
    <property type="molecule type" value="Genomic_DNA"/>
</dbReference>
<dbReference type="AlphaFoldDB" id="A0A1F6G9G9"/>
<feature type="transmembrane region" description="Helical" evidence="1">
    <location>
        <begin position="92"/>
        <end position="114"/>
    </location>
</feature>
<feature type="transmembrane region" description="Helical" evidence="1">
    <location>
        <begin position="21"/>
        <end position="41"/>
    </location>
</feature>
<keyword evidence="1" id="KW-1133">Transmembrane helix</keyword>
<evidence type="ECO:0000313" key="2">
    <source>
        <dbReference type="EMBL" id="OGG94761.1"/>
    </source>
</evidence>
<evidence type="ECO:0008006" key="4">
    <source>
        <dbReference type="Google" id="ProtNLM"/>
    </source>
</evidence>